<feature type="transmembrane region" description="Helical" evidence="1">
    <location>
        <begin position="259"/>
        <end position="277"/>
    </location>
</feature>
<comment type="caution">
    <text evidence="3">The sequence shown here is derived from an EMBL/GenBank/DDBJ whole genome shotgun (WGS) entry which is preliminary data.</text>
</comment>
<organism evidence="3 4">
    <name type="scientific">Compostibacter hankyongensis</name>
    <dbReference type="NCBI Taxonomy" id="1007089"/>
    <lineage>
        <taxon>Bacteria</taxon>
        <taxon>Pseudomonadati</taxon>
        <taxon>Bacteroidota</taxon>
        <taxon>Chitinophagia</taxon>
        <taxon>Chitinophagales</taxon>
        <taxon>Chitinophagaceae</taxon>
        <taxon>Compostibacter</taxon>
    </lineage>
</organism>
<sequence length="394" mass="45259">MKGYRNYIVVFVLLLLLYIAAQYYKPVPVDWRVTLSAKDKIPYGSFLVYDNLKTIFPDARVVLQRVPVYNVVNNSTDRHTAYLLIDPELSLTATDEKELLRYVAQGNYVFLAAFTGYGGLADSLHFKRNLAVLPKQDSVKINFTHPVLKRDSSYTFVRSRIDGYFSELDTSRTLVLGENHNGAANFVKIPFGQGAFFIHAAPICFSNYFFLFRQNNRYVTDALSCLPADIGKVYWDEYYKQGGTTGSQNPLRFFLTDPWLKWAFRVALMLLVVFLLFETKRRQRIIPVWEPPKNTSLDFVRTIGNVYFNHGDNRGIARKKIGYFDDFLRTAFYLSPALPAETLAPELARRSGLSEDGIRQLLGRIAQVRLAEQVSDAVLLDLNRRLTDFYKKVK</sequence>
<keyword evidence="1" id="KW-0472">Membrane</keyword>
<evidence type="ECO:0000313" key="4">
    <source>
        <dbReference type="Proteomes" id="UP001501207"/>
    </source>
</evidence>
<feature type="domain" description="DUF4350" evidence="2">
    <location>
        <begin position="58"/>
        <end position="219"/>
    </location>
</feature>
<gene>
    <name evidence="3" type="ORF">GCM10023143_04640</name>
</gene>
<dbReference type="EMBL" id="BAABFN010000001">
    <property type="protein sequence ID" value="GAA4302329.1"/>
    <property type="molecule type" value="Genomic_DNA"/>
</dbReference>
<evidence type="ECO:0000256" key="1">
    <source>
        <dbReference type="SAM" id="Phobius"/>
    </source>
</evidence>
<accession>A0ABP8FFS1</accession>
<keyword evidence="1" id="KW-0812">Transmembrane</keyword>
<dbReference type="InterPro" id="IPR025646">
    <property type="entry name" value="DUF4350"/>
</dbReference>
<keyword evidence="4" id="KW-1185">Reference proteome</keyword>
<keyword evidence="1" id="KW-1133">Transmembrane helix</keyword>
<dbReference type="RefSeq" id="WP_344974685.1">
    <property type="nucleotide sequence ID" value="NZ_BAABFN010000001.1"/>
</dbReference>
<evidence type="ECO:0000313" key="3">
    <source>
        <dbReference type="EMBL" id="GAA4302329.1"/>
    </source>
</evidence>
<evidence type="ECO:0000259" key="2">
    <source>
        <dbReference type="Pfam" id="PF14258"/>
    </source>
</evidence>
<dbReference type="Pfam" id="PF14258">
    <property type="entry name" value="DUF4350"/>
    <property type="match status" value="1"/>
</dbReference>
<proteinExistence type="predicted"/>
<protein>
    <recommendedName>
        <fullName evidence="2">DUF4350 domain-containing protein</fullName>
    </recommendedName>
</protein>
<dbReference type="Proteomes" id="UP001501207">
    <property type="component" value="Unassembled WGS sequence"/>
</dbReference>
<reference evidence="4" key="1">
    <citation type="journal article" date="2019" name="Int. J. Syst. Evol. Microbiol.">
        <title>The Global Catalogue of Microorganisms (GCM) 10K type strain sequencing project: providing services to taxonomists for standard genome sequencing and annotation.</title>
        <authorList>
            <consortium name="The Broad Institute Genomics Platform"/>
            <consortium name="The Broad Institute Genome Sequencing Center for Infectious Disease"/>
            <person name="Wu L."/>
            <person name="Ma J."/>
        </authorList>
    </citation>
    <scope>NUCLEOTIDE SEQUENCE [LARGE SCALE GENOMIC DNA]</scope>
    <source>
        <strain evidence="4">JCM 17664</strain>
    </source>
</reference>
<name>A0ABP8FFS1_9BACT</name>